<evidence type="ECO:0000313" key="2">
    <source>
        <dbReference type="Proteomes" id="UP000284178"/>
    </source>
</evidence>
<reference evidence="1 2" key="1">
    <citation type="submission" date="2018-08" db="EMBL/GenBank/DDBJ databases">
        <title>A genome reference for cultivated species of the human gut microbiota.</title>
        <authorList>
            <person name="Zou Y."/>
            <person name="Xue W."/>
            <person name="Luo G."/>
        </authorList>
    </citation>
    <scope>NUCLEOTIDE SEQUENCE [LARGE SCALE GENOMIC DNA]</scope>
    <source>
        <strain evidence="1 2">AF24-29</strain>
    </source>
</reference>
<dbReference type="AlphaFoldDB" id="A0A412G4D7"/>
<organism evidence="1 2">
    <name type="scientific">Holdemania filiformis</name>
    <dbReference type="NCBI Taxonomy" id="61171"/>
    <lineage>
        <taxon>Bacteria</taxon>
        <taxon>Bacillati</taxon>
        <taxon>Bacillota</taxon>
        <taxon>Erysipelotrichia</taxon>
        <taxon>Erysipelotrichales</taxon>
        <taxon>Erysipelotrichaceae</taxon>
        <taxon>Holdemania</taxon>
    </lineage>
</organism>
<comment type="caution">
    <text evidence="1">The sequence shown here is derived from an EMBL/GenBank/DDBJ whole genome shotgun (WGS) entry which is preliminary data.</text>
</comment>
<dbReference type="Proteomes" id="UP000284178">
    <property type="component" value="Unassembled WGS sequence"/>
</dbReference>
<evidence type="ECO:0000313" key="1">
    <source>
        <dbReference type="EMBL" id="RGR75497.1"/>
    </source>
</evidence>
<gene>
    <name evidence="1" type="ORF">DWY25_04480</name>
</gene>
<sequence>MGNRIFTISEDQYQYNLPLVREYISKRDMYNRDFARFCEVNNSTIQPVLAGQFRGTINTWKKIKEATQLDILFDVNIASQIPAKQSREDDFVKNYLIKHLTGFGNVYINPKHVKWLGGSKKVIEILQAFGLDCEFIEDGDGVKTIIKLKEK</sequence>
<name>A0A412G4D7_9FIRM</name>
<accession>A0A412G4D7</accession>
<proteinExistence type="predicted"/>
<keyword evidence="2" id="KW-1185">Reference proteome</keyword>
<dbReference type="RefSeq" id="WP_117894227.1">
    <property type="nucleotide sequence ID" value="NZ_CABJCV010000004.1"/>
</dbReference>
<protein>
    <submittedName>
        <fullName evidence="1">Uncharacterized protein</fullName>
    </submittedName>
</protein>
<dbReference type="GeneID" id="83014659"/>
<dbReference type="EMBL" id="QRUP01000004">
    <property type="protein sequence ID" value="RGR75497.1"/>
    <property type="molecule type" value="Genomic_DNA"/>
</dbReference>